<reference evidence="4" key="1">
    <citation type="journal article" date="2012" name="Science">
        <title>The Paleozoic origin of enzymatic lignin decomposition reconstructed from 31 fungal genomes.</title>
        <authorList>
            <person name="Floudas D."/>
            <person name="Binder M."/>
            <person name="Riley R."/>
            <person name="Barry K."/>
            <person name="Blanchette R.A."/>
            <person name="Henrissat B."/>
            <person name="Martinez A.T."/>
            <person name="Otillar R."/>
            <person name="Spatafora J.W."/>
            <person name="Yadav J.S."/>
            <person name="Aerts A."/>
            <person name="Benoit I."/>
            <person name="Boyd A."/>
            <person name="Carlson A."/>
            <person name="Copeland A."/>
            <person name="Coutinho P.M."/>
            <person name="de Vries R.P."/>
            <person name="Ferreira P."/>
            <person name="Findley K."/>
            <person name="Foster B."/>
            <person name="Gaskell J."/>
            <person name="Glotzer D."/>
            <person name="Gorecki P."/>
            <person name="Heitman J."/>
            <person name="Hesse C."/>
            <person name="Hori C."/>
            <person name="Igarashi K."/>
            <person name="Jurgens J.A."/>
            <person name="Kallen N."/>
            <person name="Kersten P."/>
            <person name="Kohler A."/>
            <person name="Kuees U."/>
            <person name="Kumar T.K.A."/>
            <person name="Kuo A."/>
            <person name="LaButti K."/>
            <person name="Larrondo L.F."/>
            <person name="Lindquist E."/>
            <person name="Ling A."/>
            <person name="Lombard V."/>
            <person name="Lucas S."/>
            <person name="Lundell T."/>
            <person name="Martin R."/>
            <person name="McLaughlin D.J."/>
            <person name="Morgenstern I."/>
            <person name="Morin E."/>
            <person name="Murat C."/>
            <person name="Nagy L.G."/>
            <person name="Nolan M."/>
            <person name="Ohm R.A."/>
            <person name="Patyshakuliyeva A."/>
            <person name="Rokas A."/>
            <person name="Ruiz-Duenas F.J."/>
            <person name="Sabat G."/>
            <person name="Salamov A."/>
            <person name="Samejima M."/>
            <person name="Schmutz J."/>
            <person name="Slot J.C."/>
            <person name="St John F."/>
            <person name="Stenlid J."/>
            <person name="Sun H."/>
            <person name="Sun S."/>
            <person name="Syed K."/>
            <person name="Tsang A."/>
            <person name="Wiebenga A."/>
            <person name="Young D."/>
            <person name="Pisabarro A."/>
            <person name="Eastwood D.C."/>
            <person name="Martin F."/>
            <person name="Cullen D."/>
            <person name="Grigoriev I.V."/>
            <person name="Hibbett D.S."/>
        </authorList>
    </citation>
    <scope>NUCLEOTIDE SEQUENCE [LARGE SCALE GENOMIC DNA]</scope>
    <source>
        <strain evidence="4">HHB-11173 SS5</strain>
    </source>
</reference>
<dbReference type="GeneID" id="18885551"/>
<dbReference type="HOGENOM" id="CLU_003703_13_0_1"/>
<feature type="domain" description="CxC2-like cysteine cluster KDZ transposase-associated" evidence="2">
    <location>
        <begin position="95"/>
        <end position="198"/>
    </location>
</feature>
<feature type="region of interest" description="Disordered" evidence="1">
    <location>
        <begin position="943"/>
        <end position="980"/>
    </location>
</feature>
<dbReference type="OrthoDB" id="2737640at2759"/>
<dbReference type="RefSeq" id="XP_007387651.1">
    <property type="nucleotide sequence ID" value="XM_007387589.1"/>
</dbReference>
<feature type="compositionally biased region" description="Basic and acidic residues" evidence="1">
    <location>
        <begin position="576"/>
        <end position="587"/>
    </location>
</feature>
<dbReference type="EMBL" id="JH687551">
    <property type="protein sequence ID" value="EIN05248.1"/>
    <property type="molecule type" value="Genomic_DNA"/>
</dbReference>
<feature type="region of interest" description="Disordered" evidence="1">
    <location>
        <begin position="576"/>
        <end position="596"/>
    </location>
</feature>
<dbReference type="InterPro" id="IPR041457">
    <property type="entry name" value="CxC2_KDZ-assoc"/>
</dbReference>
<evidence type="ECO:0000313" key="4">
    <source>
        <dbReference type="Proteomes" id="UP000054196"/>
    </source>
</evidence>
<dbReference type="Proteomes" id="UP000054196">
    <property type="component" value="Unassembled WGS sequence"/>
</dbReference>
<dbReference type="eggNOG" id="ENOG502SJXV">
    <property type="taxonomic scope" value="Eukaryota"/>
</dbReference>
<protein>
    <recommendedName>
        <fullName evidence="2">CxC2-like cysteine cluster KDZ transposase-associated domain-containing protein</fullName>
    </recommendedName>
</protein>
<dbReference type="Pfam" id="PF18758">
    <property type="entry name" value="KDZ"/>
    <property type="match status" value="1"/>
</dbReference>
<keyword evidence="4" id="KW-1185">Reference proteome</keyword>
<name>R7S4U9_PUNST</name>
<dbReference type="OMA" id="INTWREY"/>
<sequence length="994" mass="113583">SQIATWIPHRNDYLDALLAHEAPGLKQNTLKCQTVVHNDDGTTRACGTPSPTIRCRDCFSCQTIECVQCCLRRHKDLPFHRIEQWNGHYFKRTSLHGLGYKLHLCRFGAKCSNSTPGPRNFVVFHTNGHHRLRLIYCGCGTPVKSEQLLLFRLFPATTAEPRTAFTFDCLNTFHLLNLQGKLTLHDYYQAMIRMTDNMEPAPGIWRYHDAILAVREWRHLKMLKRAGRGNDPSGIRGTPVGGLAVECPACPHPGRNLPDNWETDLRRSWLYTQFIGVDACFKLKLRDRGFQDPALGDGLAYFVSDVQYKHHLKECTNVQDVEPCDAHHHAVSQMNTKNNNKKVLVTGLGAVVCARHSLMRKNAVADLTKGERQVTMDYIFWSTLADSNISMVVASYDIACSWSIHLMDRLRRNYADKLVQKFSRIGFIFMVPKVHLPSHGKKCRRLYDFQHQPHVGRTHGETIEQQWAHLGGVATSTVEMAPEGRRSALEDHMGNWNHVMKINMGKNMFWSLTEALNQSVKHRQLYEDLSSTFDEGTIQRWTGLIHAFERDKKAGKDPYAEPEQSQTYDQIRKRLEDEEKATEKDSESDGSTLQHDFSPSEYVQRALKLLDRQRAMTRDIATQQAEHHCTTADLQRKREVFRSDVRSLTKVAVLFMPCLALASEDEEVLPSTSRSIVHLPSSLVAAGLPLSGCVSGIVRAEEQMRTAEAADALEALCRMRRSYMGLIHKYKVNVFGSTSANTRSRAVLKGVGRKIHLLALKYRDARLALVALNPKGSWRDFLLELRDDDIRGPYPEEDEREGRREDSWIWRSRGRLVRQVLKLDGSVDGMRLSAEEELDETMLYMWAAARARFLRWQEEVHLLVEEMRRIIAFLHWQADSWLSKRGSRHGVVISFAADCYASRQADQCRALAASFVQRWAPLLKRTGHGEPWIHEYVSSLENTSLEDRDEEAVDEELVDAEDENEDGDQDEDQDVGRKNAVLDATDYSVYLTTD</sequence>
<evidence type="ECO:0000259" key="2">
    <source>
        <dbReference type="Pfam" id="PF18803"/>
    </source>
</evidence>
<dbReference type="Pfam" id="PF18803">
    <property type="entry name" value="CxC2"/>
    <property type="match status" value="1"/>
</dbReference>
<proteinExistence type="predicted"/>
<organism evidence="3 4">
    <name type="scientific">Punctularia strigosozonata (strain HHB-11173)</name>
    <name type="common">White-rot fungus</name>
    <dbReference type="NCBI Taxonomy" id="741275"/>
    <lineage>
        <taxon>Eukaryota</taxon>
        <taxon>Fungi</taxon>
        <taxon>Dikarya</taxon>
        <taxon>Basidiomycota</taxon>
        <taxon>Agaricomycotina</taxon>
        <taxon>Agaricomycetes</taxon>
        <taxon>Corticiales</taxon>
        <taxon>Punctulariaceae</taxon>
        <taxon>Punctularia</taxon>
    </lineage>
</organism>
<dbReference type="AlphaFoldDB" id="R7S4U9"/>
<gene>
    <name evidence="3" type="ORF">PUNSTDRAFT_75081</name>
</gene>
<feature type="non-terminal residue" evidence="3">
    <location>
        <position position="1"/>
    </location>
</feature>
<feature type="compositionally biased region" description="Acidic residues" evidence="1">
    <location>
        <begin position="947"/>
        <end position="973"/>
    </location>
</feature>
<evidence type="ECO:0000256" key="1">
    <source>
        <dbReference type="SAM" id="MobiDB-lite"/>
    </source>
</evidence>
<accession>R7S4U9</accession>
<dbReference type="KEGG" id="psq:PUNSTDRAFT_75081"/>
<evidence type="ECO:0000313" key="3">
    <source>
        <dbReference type="EMBL" id="EIN05248.1"/>
    </source>
</evidence>
<dbReference type="InterPro" id="IPR040521">
    <property type="entry name" value="KDZ"/>
</dbReference>